<accession>A0A1J4U7K4</accession>
<evidence type="ECO:0000313" key="2">
    <source>
        <dbReference type="EMBL" id="OIO20522.1"/>
    </source>
</evidence>
<protein>
    <submittedName>
        <fullName evidence="2">Uncharacterized protein</fullName>
    </submittedName>
</protein>
<sequence>MSLTEQEQQRMQRFQKVSQTMKTLNNFQTAKQTDEAIEFYKNKLKKKYQEMNQEEIEKIFQKISELLTQRTNINLKEQEYIYTTIPDFLVEEEIQKYLLANSKLILLKQKLLKNYDK</sequence>
<dbReference type="EMBL" id="MNVC01000002">
    <property type="protein sequence ID" value="OIO20522.1"/>
    <property type="molecule type" value="Genomic_DNA"/>
</dbReference>
<dbReference type="STRING" id="1805238.AUJ23_00175"/>
<name>A0A1J4U7K4_9BACT</name>
<evidence type="ECO:0000256" key="1">
    <source>
        <dbReference type="SAM" id="Coils"/>
    </source>
</evidence>
<dbReference type="AlphaFoldDB" id="A0A1J4U7K4"/>
<keyword evidence="1" id="KW-0175">Coiled coil</keyword>
<feature type="coiled-coil region" evidence="1">
    <location>
        <begin position="30"/>
        <end position="57"/>
    </location>
</feature>
<proteinExistence type="predicted"/>
<dbReference type="Proteomes" id="UP000181941">
    <property type="component" value="Unassembled WGS sequence"/>
</dbReference>
<organism evidence="2 3">
    <name type="scientific">Candidatus Magasanikbacteria bacterium CG1_02_32_51</name>
    <dbReference type="NCBI Taxonomy" id="1805238"/>
    <lineage>
        <taxon>Bacteria</taxon>
        <taxon>Candidatus Magasanikiibacteriota</taxon>
    </lineage>
</organism>
<evidence type="ECO:0000313" key="3">
    <source>
        <dbReference type="Proteomes" id="UP000181941"/>
    </source>
</evidence>
<comment type="caution">
    <text evidence="2">The sequence shown here is derived from an EMBL/GenBank/DDBJ whole genome shotgun (WGS) entry which is preliminary data.</text>
</comment>
<reference evidence="2 3" key="1">
    <citation type="journal article" date="2016" name="Environ. Microbiol.">
        <title>Genomic resolution of a cold subsurface aquifer community provides metabolic insights for novel microbes adapted to high CO concentrations.</title>
        <authorList>
            <person name="Probst A.J."/>
            <person name="Castelle C.J."/>
            <person name="Singh A."/>
            <person name="Brown C.T."/>
            <person name="Anantharaman K."/>
            <person name="Sharon I."/>
            <person name="Hug L.A."/>
            <person name="Burstein D."/>
            <person name="Emerson J.B."/>
            <person name="Thomas B.C."/>
            <person name="Banfield J.F."/>
        </authorList>
    </citation>
    <scope>NUCLEOTIDE SEQUENCE [LARGE SCALE GENOMIC DNA]</scope>
    <source>
        <strain evidence="2">CG1_02_32_51</strain>
    </source>
</reference>
<gene>
    <name evidence="2" type="ORF">AUJ23_00175</name>
</gene>